<evidence type="ECO:0000313" key="3">
    <source>
        <dbReference type="Proteomes" id="UP000636709"/>
    </source>
</evidence>
<comment type="caution">
    <text evidence="1">The sequence shown here is derived from an EMBL/GenBank/DDBJ whole genome shotgun (WGS) entry which is preliminary data.</text>
</comment>
<evidence type="ECO:0000313" key="2">
    <source>
        <dbReference type="EMBL" id="KAF8644559.1"/>
    </source>
</evidence>
<protein>
    <submittedName>
        <fullName evidence="1">Uncharacterized protein</fullName>
    </submittedName>
</protein>
<name>A0A835DTZ3_9POAL</name>
<accession>A0A835DTZ3</accession>
<dbReference type="EMBL" id="JACEFO010003084">
    <property type="protein sequence ID" value="KAF8644558.1"/>
    <property type="molecule type" value="Genomic_DNA"/>
</dbReference>
<gene>
    <name evidence="1" type="ORF">HU200_066413</name>
    <name evidence="2" type="ORF">HU200_066415</name>
</gene>
<sequence length="17" mass="2009">MTKTRRVLSDAVMKMLK</sequence>
<evidence type="ECO:0000313" key="1">
    <source>
        <dbReference type="EMBL" id="KAF8644558.1"/>
    </source>
</evidence>
<reference evidence="1" key="1">
    <citation type="submission" date="2020-07" db="EMBL/GenBank/DDBJ databases">
        <title>Genome sequence and genetic diversity analysis of an under-domesticated orphan crop, white fonio (Digitaria exilis).</title>
        <authorList>
            <person name="Bennetzen J.L."/>
            <person name="Chen S."/>
            <person name="Ma X."/>
            <person name="Wang X."/>
            <person name="Yssel A.E.J."/>
            <person name="Chaluvadi S.R."/>
            <person name="Johnson M."/>
            <person name="Gangashetty P."/>
            <person name="Hamidou F."/>
            <person name="Sanogo M.D."/>
            <person name="Zwaenepoel A."/>
            <person name="Wallace J."/>
            <person name="Van De Peer Y."/>
            <person name="Van Deynze A."/>
        </authorList>
    </citation>
    <scope>NUCLEOTIDE SEQUENCE</scope>
    <source>
        <tissue evidence="1">Leaves</tissue>
    </source>
</reference>
<organism evidence="1 3">
    <name type="scientific">Digitaria exilis</name>
    <dbReference type="NCBI Taxonomy" id="1010633"/>
    <lineage>
        <taxon>Eukaryota</taxon>
        <taxon>Viridiplantae</taxon>
        <taxon>Streptophyta</taxon>
        <taxon>Embryophyta</taxon>
        <taxon>Tracheophyta</taxon>
        <taxon>Spermatophyta</taxon>
        <taxon>Magnoliopsida</taxon>
        <taxon>Liliopsida</taxon>
        <taxon>Poales</taxon>
        <taxon>Poaceae</taxon>
        <taxon>PACMAD clade</taxon>
        <taxon>Panicoideae</taxon>
        <taxon>Panicodae</taxon>
        <taxon>Paniceae</taxon>
        <taxon>Anthephorinae</taxon>
        <taxon>Digitaria</taxon>
    </lineage>
</organism>
<keyword evidence="3" id="KW-1185">Reference proteome</keyword>
<dbReference type="AlphaFoldDB" id="A0A835DTZ3"/>
<dbReference type="Proteomes" id="UP000636709">
    <property type="component" value="Unassembled WGS sequence"/>
</dbReference>
<dbReference type="EMBL" id="JACEFO010003084">
    <property type="protein sequence ID" value="KAF8644559.1"/>
    <property type="molecule type" value="Genomic_DNA"/>
</dbReference>
<proteinExistence type="predicted"/>